<feature type="compositionally biased region" description="Low complexity" evidence="7">
    <location>
        <begin position="134"/>
        <end position="191"/>
    </location>
</feature>
<evidence type="ECO:0000256" key="8">
    <source>
        <dbReference type="SAM" id="Phobius"/>
    </source>
</evidence>
<evidence type="ECO:0000313" key="9">
    <source>
        <dbReference type="EMBL" id="MBS2554349.1"/>
    </source>
</evidence>
<keyword evidence="1" id="KW-1003">Cell membrane</keyword>
<gene>
    <name evidence="9" type="ORF">KGQ19_46590</name>
</gene>
<feature type="compositionally biased region" description="Low complexity" evidence="7">
    <location>
        <begin position="24"/>
        <end position="56"/>
    </location>
</feature>
<keyword evidence="10" id="KW-1185">Reference proteome</keyword>
<dbReference type="RefSeq" id="WP_212021714.1">
    <property type="nucleotide sequence ID" value="NZ_JAAFYZ010000358.1"/>
</dbReference>
<feature type="compositionally biased region" description="Gly residues" evidence="7">
    <location>
        <begin position="100"/>
        <end position="114"/>
    </location>
</feature>
<name>A0ABS5L7P6_9ACTN</name>
<evidence type="ECO:0000256" key="5">
    <source>
        <dbReference type="ARBA" id="ARBA00023239"/>
    </source>
</evidence>
<evidence type="ECO:0000256" key="2">
    <source>
        <dbReference type="ARBA" id="ARBA00022692"/>
    </source>
</evidence>
<dbReference type="Pfam" id="PF02618">
    <property type="entry name" value="YceG"/>
    <property type="match status" value="1"/>
</dbReference>
<dbReference type="Proteomes" id="UP000730482">
    <property type="component" value="Unassembled WGS sequence"/>
</dbReference>
<keyword evidence="6" id="KW-0961">Cell wall biogenesis/degradation</keyword>
<protein>
    <submittedName>
        <fullName evidence="9">Endolytic transglycosylase MltG</fullName>
    </submittedName>
</protein>
<keyword evidence="2 8" id="KW-0812">Transmembrane</keyword>
<accession>A0ABS5L7P6</accession>
<evidence type="ECO:0000256" key="1">
    <source>
        <dbReference type="ARBA" id="ARBA00022475"/>
    </source>
</evidence>
<evidence type="ECO:0000256" key="6">
    <source>
        <dbReference type="ARBA" id="ARBA00023316"/>
    </source>
</evidence>
<dbReference type="PANTHER" id="PTHR30518:SF2">
    <property type="entry name" value="ENDOLYTIC MUREIN TRANSGLYCOSYLASE"/>
    <property type="match status" value="1"/>
</dbReference>
<keyword evidence="5" id="KW-0456">Lyase</keyword>
<comment type="caution">
    <text evidence="9">The sequence shown here is derived from an EMBL/GenBank/DDBJ whole genome shotgun (WGS) entry which is preliminary data.</text>
</comment>
<evidence type="ECO:0000256" key="7">
    <source>
        <dbReference type="SAM" id="MobiDB-lite"/>
    </source>
</evidence>
<feature type="region of interest" description="Disordered" evidence="7">
    <location>
        <begin position="1"/>
        <end position="308"/>
    </location>
</feature>
<feature type="compositionally biased region" description="Low complexity" evidence="7">
    <location>
        <begin position="240"/>
        <end position="257"/>
    </location>
</feature>
<feature type="compositionally biased region" description="Basic residues" evidence="7">
    <location>
        <begin position="264"/>
        <end position="275"/>
    </location>
</feature>
<keyword evidence="3 8" id="KW-1133">Transmembrane helix</keyword>
<feature type="compositionally biased region" description="Low complexity" evidence="7">
    <location>
        <begin position="80"/>
        <end position="99"/>
    </location>
</feature>
<evidence type="ECO:0000256" key="3">
    <source>
        <dbReference type="ARBA" id="ARBA00022989"/>
    </source>
</evidence>
<dbReference type="PANTHER" id="PTHR30518">
    <property type="entry name" value="ENDOLYTIC MUREIN TRANSGLYCOSYLASE"/>
    <property type="match status" value="1"/>
</dbReference>
<reference evidence="9 10" key="1">
    <citation type="submission" date="2020-02" db="EMBL/GenBank/DDBJ databases">
        <title>Acidophilic actinobacteria isolated from forest soil.</title>
        <authorList>
            <person name="Golinska P."/>
        </authorList>
    </citation>
    <scope>NUCLEOTIDE SEQUENCE [LARGE SCALE GENOMIC DNA]</scope>
    <source>
        <strain evidence="9 10">NL8</strain>
    </source>
</reference>
<sequence length="669" mass="71383">MSDGDWRYGGDAPQGRGRRRADAQPSDPQGQDPSQGQQEQQQSGQDRAYGQQQGSYGQQGQGYGQQQQQGAYGQRGYGQQGQQQPPSQPGQPSQQPGYGQQQGYGQQGQQGQQGYGQQAPQGQQPPPGGGTRGYGQMPRQAQYGQQQAQQPQQQQGYGQQPPQGYQQQPGYGRQAGQGYAQPQAAPPEAAAGRGGRRAARPGPKVVQSEVIDPYAQQPQDPYGGTTTAADPYTDDGWGDTGTDTGDQGYAEHASAGWDDGGRAGRTRGSGRRGRGRAAADEHDDSGYDQGGGDWGDEEGFFEDQPPRRRGGKLRAWAPLFVLVGILSLFSGCMYAGYSYYKGKYGPAPDYTAAATCKPDQKVPVDVPRGATGQQIADALYTSGVVKSARAYVNAANQNQGSTGIVAGTYTICPQISGDNAVLELLKKSNLSDASQIIVQSHEWGKDVIASLIDKRKWKQADFDTAIANNTIGLPAWSVDSTTHKFTIEGMLEPGTYSLTSSDTPASVLKQMVANRTAFLNSINFAAKSAQLTCGTTKCTPEQVLTVGSIAEGEVTDPGDGQKVAEGVYTRLKDNDYLGVDSTALYFIGHLPGGKLPSAAQVQDPNNPYSTYAPHHGLPPTPVYDTSDDMIKSALTPSHDDVYYWCVTPTGTTFFEKSQSSAFKNACNVK</sequence>
<organism evidence="9 10">
    <name type="scientific">Catenulispora pinistramenti</name>
    <dbReference type="NCBI Taxonomy" id="2705254"/>
    <lineage>
        <taxon>Bacteria</taxon>
        <taxon>Bacillati</taxon>
        <taxon>Actinomycetota</taxon>
        <taxon>Actinomycetes</taxon>
        <taxon>Catenulisporales</taxon>
        <taxon>Catenulisporaceae</taxon>
        <taxon>Catenulispora</taxon>
    </lineage>
</organism>
<dbReference type="InterPro" id="IPR003770">
    <property type="entry name" value="MLTG-like"/>
</dbReference>
<feature type="compositionally biased region" description="Polar residues" evidence="7">
    <location>
        <begin position="216"/>
        <end position="228"/>
    </location>
</feature>
<evidence type="ECO:0000313" key="10">
    <source>
        <dbReference type="Proteomes" id="UP000730482"/>
    </source>
</evidence>
<dbReference type="Gene3D" id="3.30.1490.480">
    <property type="entry name" value="Endolytic murein transglycosylase"/>
    <property type="match status" value="1"/>
</dbReference>
<keyword evidence="4 8" id="KW-0472">Membrane</keyword>
<proteinExistence type="predicted"/>
<dbReference type="EMBL" id="JAAFYZ010000358">
    <property type="protein sequence ID" value="MBS2554349.1"/>
    <property type="molecule type" value="Genomic_DNA"/>
</dbReference>
<feature type="transmembrane region" description="Helical" evidence="8">
    <location>
        <begin position="315"/>
        <end position="337"/>
    </location>
</feature>
<evidence type="ECO:0000256" key="4">
    <source>
        <dbReference type="ARBA" id="ARBA00023136"/>
    </source>
</evidence>